<dbReference type="AlphaFoldDB" id="A0A8H6RP57"/>
<sequence length="177" mass="19818">MEVSVDRAVLYPSAKPSDIEVVKAALCYIGKVLAILLPSTMDCYEILSEKVIRAFLFAQIQLPHLCCNLDSTAIMNIESHAVNGNNVHYIDEESTQEDSEEHEEESARFEELLSDLLVRWRNDAGTMPLGEWVDIVLHPVTQAYLLTTDPRTTDYVKSVEALGVNVTTYTTTNPSKK</sequence>
<dbReference type="EMBL" id="JABCIY010000056">
    <property type="protein sequence ID" value="KAF7194733.1"/>
    <property type="molecule type" value="Genomic_DNA"/>
</dbReference>
<name>A0A8H6RP57_9PEZI</name>
<dbReference type="Proteomes" id="UP000660729">
    <property type="component" value="Unassembled WGS sequence"/>
</dbReference>
<organism evidence="1 2">
    <name type="scientific">Pseudocercospora fuligena</name>
    <dbReference type="NCBI Taxonomy" id="685502"/>
    <lineage>
        <taxon>Eukaryota</taxon>
        <taxon>Fungi</taxon>
        <taxon>Dikarya</taxon>
        <taxon>Ascomycota</taxon>
        <taxon>Pezizomycotina</taxon>
        <taxon>Dothideomycetes</taxon>
        <taxon>Dothideomycetidae</taxon>
        <taxon>Mycosphaerellales</taxon>
        <taxon>Mycosphaerellaceae</taxon>
        <taxon>Pseudocercospora</taxon>
    </lineage>
</organism>
<evidence type="ECO:0000313" key="1">
    <source>
        <dbReference type="EMBL" id="KAF7194733.1"/>
    </source>
</evidence>
<evidence type="ECO:0000313" key="2">
    <source>
        <dbReference type="Proteomes" id="UP000660729"/>
    </source>
</evidence>
<reference evidence="1" key="1">
    <citation type="submission" date="2020-04" db="EMBL/GenBank/DDBJ databases">
        <title>Draft genome resource of the tomato pathogen Pseudocercospora fuligena.</title>
        <authorList>
            <person name="Zaccaron A."/>
        </authorList>
    </citation>
    <scope>NUCLEOTIDE SEQUENCE</scope>
    <source>
        <strain evidence="1">PF001</strain>
    </source>
</reference>
<accession>A0A8H6RP57</accession>
<protein>
    <submittedName>
        <fullName evidence="1">Uncharacterized protein</fullName>
    </submittedName>
</protein>
<gene>
    <name evidence="1" type="ORF">HII31_03995</name>
</gene>
<proteinExistence type="predicted"/>
<keyword evidence="2" id="KW-1185">Reference proteome</keyword>
<comment type="caution">
    <text evidence="1">The sequence shown here is derived from an EMBL/GenBank/DDBJ whole genome shotgun (WGS) entry which is preliminary data.</text>
</comment>